<sequence>MIAVMSPQIPRSSIVASDEANVFYPVGNEQRKGFLNKRSGKEVSDFQWRVYDHIKAIPSGQITTYAEIARSLLSSPRAVGGALRINPFCPLIPCHRVVAANGSLTGFAGQTGTGSALDDKARLLKSEGIDIRPDTKVNGYTITKKDMLAKSWSRPKKVSS</sequence>
<evidence type="ECO:0000256" key="4">
    <source>
        <dbReference type="ARBA" id="ARBA00015377"/>
    </source>
</evidence>
<reference evidence="13 14" key="1">
    <citation type="submission" date="2017-03" db="EMBL/GenBank/DDBJ databases">
        <title>Widespread Adenine N6-methylation of Active Genes in Fungi.</title>
        <authorList>
            <consortium name="DOE Joint Genome Institute"/>
            <person name="Mondo S.J."/>
            <person name="Dannebaum R.O."/>
            <person name="Kuo R.C."/>
            <person name="Louie K.B."/>
            <person name="Bewick A.J."/>
            <person name="Labutti K."/>
            <person name="Haridas S."/>
            <person name="Kuo A."/>
            <person name="Salamov A."/>
            <person name="Ahrendt S.R."/>
            <person name="Lau R."/>
            <person name="Bowen B.P."/>
            <person name="Lipzen A."/>
            <person name="Sullivan W."/>
            <person name="Andreopoulos W.B."/>
            <person name="Clum A."/>
            <person name="Lindquist E."/>
            <person name="Daum C."/>
            <person name="Northen T.R."/>
            <person name="Ramamoorthy G."/>
            <person name="Schmitz R.J."/>
            <person name="Gryganskyi A."/>
            <person name="Culley D."/>
            <person name="Magnuson J."/>
            <person name="James T.Y."/>
            <person name="O'Malley M.A."/>
            <person name="Stajich J.E."/>
            <person name="Spatafora J.W."/>
            <person name="Visel A."/>
            <person name="Grigoriev I.V."/>
        </authorList>
    </citation>
    <scope>NUCLEOTIDE SEQUENCE [LARGE SCALE GENOMIC DNA]</scope>
    <source>
        <strain evidence="13 14">NRRL Y-17943</strain>
    </source>
</reference>
<dbReference type="CDD" id="cd06445">
    <property type="entry name" value="ATase"/>
    <property type="match status" value="1"/>
</dbReference>
<evidence type="ECO:0000256" key="10">
    <source>
        <dbReference type="ARBA" id="ARBA00031621"/>
    </source>
</evidence>
<evidence type="ECO:0000313" key="14">
    <source>
        <dbReference type="Proteomes" id="UP000193218"/>
    </source>
</evidence>
<evidence type="ECO:0000256" key="11">
    <source>
        <dbReference type="ARBA" id="ARBA00049348"/>
    </source>
</evidence>
<dbReference type="STRING" id="4999.A0A1Y1UIN3"/>
<keyword evidence="5 13" id="KW-0489">Methyltransferase</keyword>
<dbReference type="GO" id="GO:0032259">
    <property type="term" value="P:methylation"/>
    <property type="evidence" value="ECO:0007669"/>
    <property type="project" value="UniProtKB-KW"/>
</dbReference>
<proteinExistence type="inferred from homology"/>
<name>A0A1Y1UIN3_9TREE</name>
<gene>
    <name evidence="13" type="ORF">BD324DRAFT_651010</name>
</gene>
<comment type="catalytic activity">
    <reaction evidence="11">
        <text>a 6-O-methyl-2'-deoxyguanosine in DNA + L-cysteinyl-[protein] = S-methyl-L-cysteinyl-[protein] + a 2'-deoxyguanosine in DNA</text>
        <dbReference type="Rhea" id="RHEA:24000"/>
        <dbReference type="Rhea" id="RHEA-COMP:10131"/>
        <dbReference type="Rhea" id="RHEA-COMP:10132"/>
        <dbReference type="Rhea" id="RHEA-COMP:11367"/>
        <dbReference type="Rhea" id="RHEA-COMP:11368"/>
        <dbReference type="ChEBI" id="CHEBI:29950"/>
        <dbReference type="ChEBI" id="CHEBI:82612"/>
        <dbReference type="ChEBI" id="CHEBI:85445"/>
        <dbReference type="ChEBI" id="CHEBI:85448"/>
        <dbReference type="EC" id="2.1.1.63"/>
    </reaction>
</comment>
<dbReference type="Pfam" id="PF01035">
    <property type="entry name" value="DNA_binding_1"/>
    <property type="match status" value="1"/>
</dbReference>
<evidence type="ECO:0000256" key="8">
    <source>
        <dbReference type="ARBA" id="ARBA00023204"/>
    </source>
</evidence>
<evidence type="ECO:0000256" key="6">
    <source>
        <dbReference type="ARBA" id="ARBA00022679"/>
    </source>
</evidence>
<evidence type="ECO:0000256" key="7">
    <source>
        <dbReference type="ARBA" id="ARBA00022763"/>
    </source>
</evidence>
<dbReference type="AlphaFoldDB" id="A0A1Y1UIN3"/>
<dbReference type="InterPro" id="IPR014048">
    <property type="entry name" value="MethylDNA_cys_MeTrfase_DNA-bd"/>
</dbReference>
<dbReference type="PROSITE" id="PS00374">
    <property type="entry name" value="MGMT"/>
    <property type="match status" value="1"/>
</dbReference>
<dbReference type="GO" id="GO:0006281">
    <property type="term" value="P:DNA repair"/>
    <property type="evidence" value="ECO:0007669"/>
    <property type="project" value="UniProtKB-KW"/>
</dbReference>
<keyword evidence="14" id="KW-1185">Reference proteome</keyword>
<feature type="domain" description="Methylated-DNA-[protein]-cysteine S-methyltransferase DNA binding" evidence="12">
    <location>
        <begin position="45"/>
        <end position="129"/>
    </location>
</feature>
<dbReference type="InterPro" id="IPR036388">
    <property type="entry name" value="WH-like_DNA-bd_sf"/>
</dbReference>
<dbReference type="GO" id="GO:0003908">
    <property type="term" value="F:methylated-DNA-[protein]-cysteine S-methyltransferase activity"/>
    <property type="evidence" value="ECO:0007669"/>
    <property type="project" value="UniProtKB-EC"/>
</dbReference>
<protein>
    <recommendedName>
        <fullName evidence="4">Methylated-DNA--protein-cysteine methyltransferase</fullName>
        <ecNumber evidence="3">2.1.1.63</ecNumber>
    </recommendedName>
    <alternativeName>
        <fullName evidence="9">6-O-methylguanine-DNA methyltransferase</fullName>
    </alternativeName>
    <alternativeName>
        <fullName evidence="10">O-6-methylguanine-DNA-alkyltransferase</fullName>
    </alternativeName>
</protein>
<evidence type="ECO:0000256" key="2">
    <source>
        <dbReference type="ARBA" id="ARBA00008711"/>
    </source>
</evidence>
<dbReference type="PANTHER" id="PTHR10815">
    <property type="entry name" value="METHYLATED-DNA--PROTEIN-CYSTEINE METHYLTRANSFERASE"/>
    <property type="match status" value="1"/>
</dbReference>
<dbReference type="Gene3D" id="1.10.10.10">
    <property type="entry name" value="Winged helix-like DNA-binding domain superfamily/Winged helix DNA-binding domain"/>
    <property type="match status" value="1"/>
</dbReference>
<keyword evidence="8" id="KW-0234">DNA repair</keyword>
<comment type="catalytic activity">
    <reaction evidence="1">
        <text>a 4-O-methyl-thymidine in DNA + L-cysteinyl-[protein] = a thymidine in DNA + S-methyl-L-cysteinyl-[protein]</text>
        <dbReference type="Rhea" id="RHEA:53428"/>
        <dbReference type="Rhea" id="RHEA-COMP:10131"/>
        <dbReference type="Rhea" id="RHEA-COMP:10132"/>
        <dbReference type="Rhea" id="RHEA-COMP:13555"/>
        <dbReference type="Rhea" id="RHEA-COMP:13556"/>
        <dbReference type="ChEBI" id="CHEBI:29950"/>
        <dbReference type="ChEBI" id="CHEBI:82612"/>
        <dbReference type="ChEBI" id="CHEBI:137386"/>
        <dbReference type="ChEBI" id="CHEBI:137387"/>
        <dbReference type="EC" id="2.1.1.63"/>
    </reaction>
</comment>
<dbReference type="InterPro" id="IPR001497">
    <property type="entry name" value="MethylDNA_cys_MeTrfase_AS"/>
</dbReference>
<organism evidence="13 14">
    <name type="scientific">Kockovaella imperatae</name>
    <dbReference type="NCBI Taxonomy" id="4999"/>
    <lineage>
        <taxon>Eukaryota</taxon>
        <taxon>Fungi</taxon>
        <taxon>Dikarya</taxon>
        <taxon>Basidiomycota</taxon>
        <taxon>Agaricomycotina</taxon>
        <taxon>Tremellomycetes</taxon>
        <taxon>Tremellales</taxon>
        <taxon>Cuniculitremaceae</taxon>
        <taxon>Kockovaella</taxon>
    </lineage>
</organism>
<dbReference type="SUPFAM" id="SSF46767">
    <property type="entry name" value="Methylated DNA-protein cysteine methyltransferase, C-terminal domain"/>
    <property type="match status" value="1"/>
</dbReference>
<dbReference type="InParanoid" id="A0A1Y1UIN3"/>
<dbReference type="RefSeq" id="XP_021871455.1">
    <property type="nucleotide sequence ID" value="XM_022018246.1"/>
</dbReference>
<dbReference type="InterPro" id="IPR036217">
    <property type="entry name" value="MethylDNA_cys_MeTrfase_DNAb"/>
</dbReference>
<evidence type="ECO:0000256" key="5">
    <source>
        <dbReference type="ARBA" id="ARBA00022603"/>
    </source>
</evidence>
<dbReference type="GeneID" id="33560055"/>
<evidence type="ECO:0000256" key="9">
    <source>
        <dbReference type="ARBA" id="ARBA00030795"/>
    </source>
</evidence>
<comment type="caution">
    <text evidence="13">The sequence shown here is derived from an EMBL/GenBank/DDBJ whole genome shotgun (WGS) entry which is preliminary data.</text>
</comment>
<dbReference type="OrthoDB" id="1907495at2759"/>
<dbReference type="EMBL" id="NBSH01000006">
    <property type="protein sequence ID" value="ORX37417.1"/>
    <property type="molecule type" value="Genomic_DNA"/>
</dbReference>
<dbReference type="EC" id="2.1.1.63" evidence="3"/>
<accession>A0A1Y1UIN3</accession>
<evidence type="ECO:0000313" key="13">
    <source>
        <dbReference type="EMBL" id="ORX37417.1"/>
    </source>
</evidence>
<keyword evidence="6 13" id="KW-0808">Transferase</keyword>
<dbReference type="Proteomes" id="UP000193218">
    <property type="component" value="Unassembled WGS sequence"/>
</dbReference>
<evidence type="ECO:0000256" key="3">
    <source>
        <dbReference type="ARBA" id="ARBA00011918"/>
    </source>
</evidence>
<evidence type="ECO:0000259" key="12">
    <source>
        <dbReference type="Pfam" id="PF01035"/>
    </source>
</evidence>
<evidence type="ECO:0000256" key="1">
    <source>
        <dbReference type="ARBA" id="ARBA00001286"/>
    </source>
</evidence>
<dbReference type="NCBIfam" id="TIGR00589">
    <property type="entry name" value="ogt"/>
    <property type="match status" value="1"/>
</dbReference>
<dbReference type="PANTHER" id="PTHR10815:SF13">
    <property type="entry name" value="METHYLATED-DNA--PROTEIN-CYSTEINE METHYLTRANSFERASE"/>
    <property type="match status" value="1"/>
</dbReference>
<comment type="similarity">
    <text evidence="2">Belongs to the MGMT family.</text>
</comment>
<keyword evidence="7" id="KW-0227">DNA damage</keyword>